<reference evidence="1 2" key="1">
    <citation type="submission" date="2019-04" db="EMBL/GenBank/DDBJ databases">
        <title>Draft genome of the big-headed turtle Platysternon megacephalum.</title>
        <authorList>
            <person name="Gong S."/>
        </authorList>
    </citation>
    <scope>NUCLEOTIDE SEQUENCE [LARGE SCALE GENOMIC DNA]</scope>
    <source>
        <strain evidence="1">DO16091913</strain>
        <tissue evidence="1">Muscle</tissue>
    </source>
</reference>
<organism evidence="1 2">
    <name type="scientific">Platysternon megacephalum</name>
    <name type="common">big-headed turtle</name>
    <dbReference type="NCBI Taxonomy" id="55544"/>
    <lineage>
        <taxon>Eukaryota</taxon>
        <taxon>Metazoa</taxon>
        <taxon>Chordata</taxon>
        <taxon>Craniata</taxon>
        <taxon>Vertebrata</taxon>
        <taxon>Euteleostomi</taxon>
        <taxon>Archelosauria</taxon>
        <taxon>Testudinata</taxon>
        <taxon>Testudines</taxon>
        <taxon>Cryptodira</taxon>
        <taxon>Durocryptodira</taxon>
        <taxon>Testudinoidea</taxon>
        <taxon>Platysternidae</taxon>
        <taxon>Platysternon</taxon>
    </lineage>
</organism>
<protein>
    <submittedName>
        <fullName evidence="1">Translocator protein</fullName>
    </submittedName>
</protein>
<dbReference type="AlphaFoldDB" id="A0A4D9E5R9"/>
<gene>
    <name evidence="1" type="ORF">DR999_PMT11088</name>
</gene>
<name>A0A4D9E5R9_9SAUR</name>
<comment type="caution">
    <text evidence="1">The sequence shown here is derived from an EMBL/GenBank/DDBJ whole genome shotgun (WGS) entry which is preliminary data.</text>
</comment>
<dbReference type="EMBL" id="QXTE01000099">
    <property type="protein sequence ID" value="TFK06241.1"/>
    <property type="molecule type" value="Genomic_DNA"/>
</dbReference>
<reference evidence="1 2" key="2">
    <citation type="submission" date="2019-04" db="EMBL/GenBank/DDBJ databases">
        <title>The genome sequence of big-headed turtle.</title>
        <authorList>
            <person name="Gong S."/>
        </authorList>
    </citation>
    <scope>NUCLEOTIDE SEQUENCE [LARGE SCALE GENOMIC DNA]</scope>
    <source>
        <strain evidence="1">DO16091913</strain>
        <tissue evidence="1">Muscle</tissue>
    </source>
</reference>
<keyword evidence="2" id="KW-1185">Reference proteome</keyword>
<evidence type="ECO:0000313" key="2">
    <source>
        <dbReference type="Proteomes" id="UP000297703"/>
    </source>
</evidence>
<proteinExistence type="predicted"/>
<dbReference type="Proteomes" id="UP000297703">
    <property type="component" value="Unassembled WGS sequence"/>
</dbReference>
<evidence type="ECO:0000313" key="1">
    <source>
        <dbReference type="EMBL" id="TFK06241.1"/>
    </source>
</evidence>
<accession>A0A4D9E5R9</accession>
<sequence length="151" mass="17273">MNLVQEQTVLSSMVTCSNLHSGRNREGNVQFFYLCQACCFEIFSINKNNFQCQSNISYLLSNVSVIYLNSQICHALLIKILSCFPQHNQYHQDSFVKKPGAISGCYSPVFCTQKLIQEKKHLLETGKYYLVKSFRNFNSSEENSNYGRIGA</sequence>